<comment type="similarity">
    <text evidence="1">Belongs to the HAD-like hydrolase superfamily. CbbY/CbbZ/Gph/YieH family.</text>
</comment>
<feature type="site" description="Important for catalytic activity and assists the phosphoryl transfer reaction to Asp8 by balancing charge and orienting the reacting groups" evidence="5">
    <location>
        <position position="120"/>
    </location>
</feature>
<reference evidence="7" key="2">
    <citation type="submission" date="2021-05" db="EMBL/GenBank/DDBJ databases">
        <title>Pangenome of Leuconostoc gelidum warrants species status for Leuconostoc gelidum subsp. gasicomitatum.</title>
        <authorList>
            <person name="Johansson P."/>
            <person name="Sade E."/>
            <person name="Hultman J."/>
            <person name="Auvinen P."/>
            <person name="Bjorkroth J."/>
        </authorList>
    </citation>
    <scope>NUCLEOTIDE SEQUENCE</scope>
    <source>
        <strain evidence="7">A.21.4</strain>
    </source>
</reference>
<name>A0A9Q3STY4_9LACO</name>
<evidence type="ECO:0000313" key="8">
    <source>
        <dbReference type="Proteomes" id="UP000199271"/>
    </source>
</evidence>
<feature type="binding site" evidence="3">
    <location>
        <begin position="48"/>
        <end position="53"/>
    </location>
    <ligand>
        <name>substrate</name>
    </ligand>
</feature>
<sequence>MVEFSDIKGFTFDLDGVITDTAKFHEQAWHDLALQIGVNWSDELGNQLKGISRMDSLNMILSAAGQQDKYSDEEKEAFTIQKNTHYVELIQGITPKDILPGMTAFLSEIKSGGYVASIASASKNAPKILEKLGIIDDFVGIVDPATLSHGKPDPEIFTKAGDILKLKPSQIIGLEDASAGVEAITAAGQTALGIGLAAKSASPKLWVASTADISLANIAAGMQNSN</sequence>
<dbReference type="InterPro" id="IPR036412">
    <property type="entry name" value="HAD-like_sf"/>
</dbReference>
<feature type="active site" description="Nucleophile" evidence="2">
    <location>
        <position position="13"/>
    </location>
</feature>
<feature type="active site" description="Proton donor/acceptor" evidence="2">
    <location>
        <position position="15"/>
    </location>
</feature>
<dbReference type="OMA" id="FHEQAWH"/>
<keyword evidence="8" id="KW-1185">Reference proteome</keyword>
<dbReference type="EMBL" id="FBSY01000017">
    <property type="protein sequence ID" value="CUW16935.1"/>
    <property type="molecule type" value="Genomic_DNA"/>
</dbReference>
<dbReference type="SUPFAM" id="SSF56784">
    <property type="entry name" value="HAD-like"/>
    <property type="match status" value="1"/>
</dbReference>
<dbReference type="RefSeq" id="WP_013231210.1">
    <property type="nucleotide sequence ID" value="NZ_BPKT01000001.1"/>
</dbReference>
<comment type="cofactor">
    <cofactor evidence="4">
        <name>Mg(2+)</name>
        <dbReference type="ChEBI" id="CHEBI:18420"/>
    </cofactor>
    <text evidence="4">Binds 2 magnesium ions per subunit.</text>
</comment>
<evidence type="ECO:0000256" key="4">
    <source>
        <dbReference type="PIRSR" id="PIRSR610972-3"/>
    </source>
</evidence>
<dbReference type="EMBL" id="JAHBFI010000001">
    <property type="protein sequence ID" value="MBZ5961640.1"/>
    <property type="molecule type" value="Genomic_DNA"/>
</dbReference>
<evidence type="ECO:0000256" key="5">
    <source>
        <dbReference type="PIRSR" id="PIRSR610972-4"/>
    </source>
</evidence>
<dbReference type="Pfam" id="PF00702">
    <property type="entry name" value="Hydrolase"/>
    <property type="match status" value="1"/>
</dbReference>
<gene>
    <name evidence="7" type="primary">pgmB</name>
    <name evidence="6" type="ORF">C122C_1551</name>
    <name evidence="7" type="ORF">KIJ12_00405</name>
</gene>
<evidence type="ECO:0000313" key="6">
    <source>
        <dbReference type="EMBL" id="CUW16935.1"/>
    </source>
</evidence>
<evidence type="ECO:0000256" key="3">
    <source>
        <dbReference type="PIRSR" id="PIRSR610972-2"/>
    </source>
</evidence>
<accession>A0A9Q3STY4</accession>
<dbReference type="NCBIfam" id="TIGR01990">
    <property type="entry name" value="bPGM"/>
    <property type="match status" value="1"/>
</dbReference>
<dbReference type="GO" id="GO:0000287">
    <property type="term" value="F:magnesium ion binding"/>
    <property type="evidence" value="ECO:0007669"/>
    <property type="project" value="InterPro"/>
</dbReference>
<dbReference type="AlphaFoldDB" id="A0A9Q3STY4"/>
<feature type="site" description="Important for catalytic activity and assists the phosphoryl transfer reaction to Asp8 by balancing charge and orienting the reacting groups" evidence="5">
    <location>
        <position position="151"/>
    </location>
</feature>
<dbReference type="SFLD" id="SFLDG01135">
    <property type="entry name" value="C1.5.6:_HAD__Beta-PGM__Phospha"/>
    <property type="match status" value="1"/>
</dbReference>
<keyword evidence="7" id="KW-0413">Isomerase</keyword>
<proteinExistence type="inferred from homology"/>
<dbReference type="Gene3D" id="3.40.50.1000">
    <property type="entry name" value="HAD superfamily/HAD-like"/>
    <property type="match status" value="1"/>
</dbReference>
<feature type="binding site" evidence="3">
    <location>
        <position position="29"/>
    </location>
    <ligand>
        <name>substrate</name>
    </ligand>
</feature>
<dbReference type="Gene3D" id="1.10.150.240">
    <property type="entry name" value="Putative phosphatase, domain 2"/>
    <property type="match status" value="1"/>
</dbReference>
<evidence type="ECO:0000313" key="7">
    <source>
        <dbReference type="EMBL" id="MBZ5961640.1"/>
    </source>
</evidence>
<dbReference type="InterPro" id="IPR051806">
    <property type="entry name" value="HAD-like_SPP"/>
</dbReference>
<dbReference type="NCBIfam" id="TIGR02009">
    <property type="entry name" value="PGMB-YQAB-SF"/>
    <property type="match status" value="1"/>
</dbReference>
<feature type="binding site" evidence="4">
    <location>
        <position position="175"/>
    </location>
    <ligand>
        <name>Mg(2+)</name>
        <dbReference type="ChEBI" id="CHEBI:18420"/>
    </ligand>
</feature>
<feature type="binding site" evidence="4">
    <location>
        <position position="15"/>
    </location>
    <ligand>
        <name>Mg(2+)</name>
        <dbReference type="ChEBI" id="CHEBI:18420"/>
    </ligand>
</feature>
<feature type="binding site" evidence="3">
    <location>
        <begin position="120"/>
        <end position="124"/>
    </location>
    <ligand>
        <name>substrate</name>
    </ligand>
</feature>
<evidence type="ECO:0000313" key="9">
    <source>
        <dbReference type="Proteomes" id="UP000752647"/>
    </source>
</evidence>
<dbReference type="PANTHER" id="PTHR43481:SF4">
    <property type="entry name" value="GLYCEROL-1-PHOSPHATE PHOSPHOHYDROLASE 1-RELATED"/>
    <property type="match status" value="1"/>
</dbReference>
<dbReference type="Proteomes" id="UP000752647">
    <property type="component" value="Unassembled WGS sequence"/>
</dbReference>
<dbReference type="CDD" id="cd02598">
    <property type="entry name" value="HAD_BPGM"/>
    <property type="match status" value="1"/>
</dbReference>
<dbReference type="GO" id="GO:0005975">
    <property type="term" value="P:carbohydrate metabolic process"/>
    <property type="evidence" value="ECO:0007669"/>
    <property type="project" value="InterPro"/>
</dbReference>
<feature type="binding site" evidence="3">
    <location>
        <position position="82"/>
    </location>
    <ligand>
        <name>substrate</name>
    </ligand>
</feature>
<dbReference type="SFLD" id="SFLDF00046">
    <property type="entry name" value="beta-phosphoglucomutase"/>
    <property type="match status" value="1"/>
</dbReference>
<dbReference type="NCBIfam" id="TIGR01509">
    <property type="entry name" value="HAD-SF-IA-v3"/>
    <property type="match status" value="1"/>
</dbReference>
<organism evidence="7 9">
    <name type="scientific">Leuconostoc gasicomitatum</name>
    <dbReference type="NCBI Taxonomy" id="115778"/>
    <lineage>
        <taxon>Bacteria</taxon>
        <taxon>Bacillati</taxon>
        <taxon>Bacillota</taxon>
        <taxon>Bacilli</taxon>
        <taxon>Lactobacillales</taxon>
        <taxon>Lactobacillaceae</taxon>
        <taxon>Leuconostoc</taxon>
        <taxon>Leuconostoc gelidum group</taxon>
    </lineage>
</organism>
<evidence type="ECO:0000256" key="2">
    <source>
        <dbReference type="PIRSR" id="PIRSR610972-1"/>
    </source>
</evidence>
<comment type="caution">
    <text evidence="7">The sequence shown here is derived from an EMBL/GenBank/DDBJ whole genome shotgun (WGS) entry which is preliminary data.</text>
</comment>
<feature type="binding site" evidence="4">
    <location>
        <position position="13"/>
    </location>
    <ligand>
        <name>Mg(2+)</name>
        <dbReference type="ChEBI" id="CHEBI:18420"/>
    </ligand>
</feature>
<dbReference type="Proteomes" id="UP000199271">
    <property type="component" value="Unassembled WGS sequence"/>
</dbReference>
<dbReference type="GeneID" id="34300739"/>
<dbReference type="SFLD" id="SFLDG01129">
    <property type="entry name" value="C1.5:_HAD__Beta-PGM__Phosphata"/>
    <property type="match status" value="1"/>
</dbReference>
<dbReference type="GO" id="GO:0050308">
    <property type="term" value="F:sugar-phosphatase activity"/>
    <property type="evidence" value="ECO:0007669"/>
    <property type="project" value="TreeGrafter"/>
</dbReference>
<dbReference type="SFLD" id="SFLDS00003">
    <property type="entry name" value="Haloacid_Dehalogenase"/>
    <property type="match status" value="1"/>
</dbReference>
<feature type="binding site" evidence="3">
    <location>
        <position position="56"/>
    </location>
    <ligand>
        <name>substrate</name>
    </ligand>
</feature>
<dbReference type="EC" id="5.4.2.6" evidence="7"/>
<dbReference type="InterPro" id="IPR023214">
    <property type="entry name" value="HAD_sf"/>
</dbReference>
<feature type="binding site" evidence="3">
    <location>
        <begin position="13"/>
        <end position="15"/>
    </location>
    <ligand>
        <name>substrate</name>
    </ligand>
</feature>
<dbReference type="InterPro" id="IPR010972">
    <property type="entry name" value="Beta-PGM"/>
</dbReference>
<keyword evidence="4" id="KW-0479">Metal-binding</keyword>
<feature type="binding site" evidence="3">
    <location>
        <position position="151"/>
    </location>
    <ligand>
        <name>substrate</name>
    </ligand>
</feature>
<dbReference type="PRINTS" id="PR00413">
    <property type="entry name" value="HADHALOGNASE"/>
</dbReference>
<protein>
    <submittedName>
        <fullName evidence="7">Beta-phosphoglucomutase</fullName>
        <ecNumber evidence="7">5.4.2.6</ecNumber>
    </submittedName>
</protein>
<keyword evidence="4" id="KW-0460">Magnesium</keyword>
<dbReference type="InterPro" id="IPR010976">
    <property type="entry name" value="B-phosphoglucomutase_hydrolase"/>
</dbReference>
<evidence type="ECO:0000256" key="1">
    <source>
        <dbReference type="ARBA" id="ARBA00006171"/>
    </source>
</evidence>
<feature type="binding site" evidence="4">
    <location>
        <position position="176"/>
    </location>
    <ligand>
        <name>Mg(2+)</name>
        <dbReference type="ChEBI" id="CHEBI:18420"/>
    </ligand>
</feature>
<dbReference type="InterPro" id="IPR023198">
    <property type="entry name" value="PGP-like_dom2"/>
</dbReference>
<reference evidence="6 8" key="1">
    <citation type="submission" date="2015-12" db="EMBL/GenBank/DDBJ databases">
        <authorList>
            <person name="Andreevskaya M."/>
        </authorList>
    </citation>
    <scope>NUCLEOTIDE SEQUENCE [LARGE SCALE GENOMIC DNA]</scope>
    <source>
        <strain evidence="6 8">C122c</strain>
    </source>
</reference>
<dbReference type="GO" id="GO:0008801">
    <property type="term" value="F:beta-phosphoglucomutase activity"/>
    <property type="evidence" value="ECO:0007669"/>
    <property type="project" value="UniProtKB-EC"/>
</dbReference>
<dbReference type="InterPro" id="IPR006439">
    <property type="entry name" value="HAD-SF_hydro_IA"/>
</dbReference>
<dbReference type="PANTHER" id="PTHR43481">
    <property type="entry name" value="FRUCTOSE-1-PHOSPHATE PHOSPHATASE"/>
    <property type="match status" value="1"/>
</dbReference>